<dbReference type="EMBL" id="KN880481">
    <property type="protein sequence ID" value="KIY69573.1"/>
    <property type="molecule type" value="Genomic_DNA"/>
</dbReference>
<dbReference type="OrthoDB" id="2962802at2759"/>
<reference evidence="2 3" key="1">
    <citation type="journal article" date="2015" name="Fungal Genet. Biol.">
        <title>Evolution of novel wood decay mechanisms in Agaricales revealed by the genome sequences of Fistulina hepatica and Cylindrobasidium torrendii.</title>
        <authorList>
            <person name="Floudas D."/>
            <person name="Held B.W."/>
            <person name="Riley R."/>
            <person name="Nagy L.G."/>
            <person name="Koehler G."/>
            <person name="Ransdell A.S."/>
            <person name="Younus H."/>
            <person name="Chow J."/>
            <person name="Chiniquy J."/>
            <person name="Lipzen A."/>
            <person name="Tritt A."/>
            <person name="Sun H."/>
            <person name="Haridas S."/>
            <person name="LaButti K."/>
            <person name="Ohm R.A."/>
            <person name="Kues U."/>
            <person name="Blanchette R.A."/>
            <person name="Grigoriev I.V."/>
            <person name="Minto R.E."/>
            <person name="Hibbett D.S."/>
        </authorList>
    </citation>
    <scope>NUCLEOTIDE SEQUENCE [LARGE SCALE GENOMIC DNA]</scope>
    <source>
        <strain evidence="2 3">FP15055 ss-10</strain>
    </source>
</reference>
<evidence type="ECO:0000313" key="3">
    <source>
        <dbReference type="Proteomes" id="UP000054007"/>
    </source>
</evidence>
<keyword evidence="3" id="KW-1185">Reference proteome</keyword>
<proteinExistence type="predicted"/>
<feature type="compositionally biased region" description="Basic and acidic residues" evidence="1">
    <location>
        <begin position="234"/>
        <end position="246"/>
    </location>
</feature>
<protein>
    <submittedName>
        <fullName evidence="2">Uncharacterized protein</fullName>
    </submittedName>
</protein>
<name>A0A0D7BG94_9AGAR</name>
<dbReference type="Proteomes" id="UP000054007">
    <property type="component" value="Unassembled WGS sequence"/>
</dbReference>
<dbReference type="AlphaFoldDB" id="A0A0D7BG94"/>
<evidence type="ECO:0000256" key="1">
    <source>
        <dbReference type="SAM" id="MobiDB-lite"/>
    </source>
</evidence>
<accession>A0A0D7BG94</accession>
<evidence type="ECO:0000313" key="2">
    <source>
        <dbReference type="EMBL" id="KIY69573.1"/>
    </source>
</evidence>
<organism evidence="2 3">
    <name type="scientific">Cylindrobasidium torrendii FP15055 ss-10</name>
    <dbReference type="NCBI Taxonomy" id="1314674"/>
    <lineage>
        <taxon>Eukaryota</taxon>
        <taxon>Fungi</taxon>
        <taxon>Dikarya</taxon>
        <taxon>Basidiomycota</taxon>
        <taxon>Agaricomycotina</taxon>
        <taxon>Agaricomycetes</taxon>
        <taxon>Agaricomycetidae</taxon>
        <taxon>Agaricales</taxon>
        <taxon>Marasmiineae</taxon>
        <taxon>Physalacriaceae</taxon>
        <taxon>Cylindrobasidium</taxon>
    </lineage>
</organism>
<feature type="region of interest" description="Disordered" evidence="1">
    <location>
        <begin position="224"/>
        <end position="282"/>
    </location>
</feature>
<feature type="compositionally biased region" description="Polar residues" evidence="1">
    <location>
        <begin position="273"/>
        <end position="282"/>
    </location>
</feature>
<sequence>MSLLYPQHCVSLSPEFVEPSMTDVYSNAHYTLKSDFEFYAGTLPGEFVRISEKPINKMLLQPSIARLLMMSNGTFQPPDPVLQTSLDLYTANSQCKLKLRKRFDSFQWPAASGCSLLVDDRIKTIYTKHPLTGEVAVHKHPYPQLPLFNIVGKAHPALLAHQSLRFRTHHHSSMPGDILTMIVLMCVMNGMHSGFCRDWSWYWAKDGKASASVGVKRKALGDANVDHKRRRKSSSKDKLVHTREEAAPLPASPQRKRVRRPVCDIRPTKKLPTRSTCPALSG</sequence>
<gene>
    <name evidence="2" type="ORF">CYLTODRAFT_452444</name>
</gene>